<comment type="caution">
    <text evidence="2">The sequence shown here is derived from an EMBL/GenBank/DDBJ whole genome shotgun (WGS) entry which is preliminary data.</text>
</comment>
<feature type="domain" description="DUF2344" evidence="1">
    <location>
        <begin position="2"/>
        <end position="186"/>
    </location>
</feature>
<sequence length="227" mass="26296">MKVRIKFTKENVMKFVGHLDLLRLFQKAFRRADIPIAFSQGFHPHQLISIGAPLPIGVTSEGEYLDIELKEDMNEAEGMAKLNEALPKDMKVLDWIKLDDNAKSSMAIIGGASYTITPKNWGFSYEETLKKINDFMSQEAITIMKKNKKKKLKEVNIKEGIFVFNYTENKQFKMFLATGSKLNVKPDLVLKSLCDFLEIEYNMFDFDFHRNELYVFVSDKYIPLDQL</sequence>
<proteinExistence type="predicted"/>
<accession>A0A4V2Q1M0</accession>
<dbReference type="Pfam" id="PF10105">
    <property type="entry name" value="DUF2344"/>
    <property type="match status" value="1"/>
</dbReference>
<reference evidence="2 3" key="1">
    <citation type="submission" date="2019-03" db="EMBL/GenBank/DDBJ databases">
        <title>Genomic Encyclopedia of Type Strains, Phase IV (KMG-IV): sequencing the most valuable type-strain genomes for metagenomic binning, comparative biology and taxonomic classification.</title>
        <authorList>
            <person name="Goeker M."/>
        </authorList>
    </citation>
    <scope>NUCLEOTIDE SEQUENCE [LARGE SCALE GENOMIC DNA]</scope>
    <source>
        <strain evidence="2 3">DSM 24176</strain>
    </source>
</reference>
<protein>
    <submittedName>
        <fullName evidence="2">Radical SAM-linked protein</fullName>
    </submittedName>
</protein>
<keyword evidence="3" id="KW-1185">Reference proteome</keyword>
<evidence type="ECO:0000313" key="2">
    <source>
        <dbReference type="EMBL" id="TCK98131.1"/>
    </source>
</evidence>
<evidence type="ECO:0000259" key="1">
    <source>
        <dbReference type="Pfam" id="PF10105"/>
    </source>
</evidence>
<dbReference type="EMBL" id="SMGQ01000011">
    <property type="protein sequence ID" value="TCK98131.1"/>
    <property type="molecule type" value="Genomic_DNA"/>
</dbReference>
<dbReference type="AlphaFoldDB" id="A0A4V2Q1M0"/>
<dbReference type="InterPro" id="IPR018768">
    <property type="entry name" value="DUF2344"/>
</dbReference>
<evidence type="ECO:0000313" key="3">
    <source>
        <dbReference type="Proteomes" id="UP000294545"/>
    </source>
</evidence>
<dbReference type="NCBIfam" id="TIGR03936">
    <property type="entry name" value="sam_1_link_chp"/>
    <property type="match status" value="1"/>
</dbReference>
<dbReference type="Proteomes" id="UP000294545">
    <property type="component" value="Unassembled WGS sequence"/>
</dbReference>
<dbReference type="OrthoDB" id="9780488at2"/>
<organism evidence="2 3">
    <name type="scientific">Natranaerovirga hydrolytica</name>
    <dbReference type="NCBI Taxonomy" id="680378"/>
    <lineage>
        <taxon>Bacteria</taxon>
        <taxon>Bacillati</taxon>
        <taxon>Bacillota</taxon>
        <taxon>Clostridia</taxon>
        <taxon>Lachnospirales</taxon>
        <taxon>Natranaerovirgaceae</taxon>
        <taxon>Natranaerovirga</taxon>
    </lineage>
</organism>
<gene>
    <name evidence="2" type="ORF">EDC19_0549</name>
</gene>
<name>A0A4V2Q1M0_9FIRM</name>
<dbReference type="RefSeq" id="WP_132280158.1">
    <property type="nucleotide sequence ID" value="NZ_SMGQ01000011.1"/>
</dbReference>